<evidence type="ECO:0000313" key="3">
    <source>
        <dbReference type="Proteomes" id="UP000799118"/>
    </source>
</evidence>
<accession>A0A6A4HR95</accession>
<proteinExistence type="predicted"/>
<sequence>MKELFGFGHMELRQLNKYVYVSPSSTKTASIPLTASIPDVLNYPGIHIHPDTLIISRASVEESHEPTVASAEGSTIASAEGPAEGDVANAKKPMVDSGGNNFAVKIVGIYHLHLDFTTKKTKEGGKRNRPSALQQAPAKKTKTKHAPADKEPTTRSQPGTGSCRSPTSCS</sequence>
<evidence type="ECO:0000313" key="2">
    <source>
        <dbReference type="EMBL" id="KAE9400626.1"/>
    </source>
</evidence>
<protein>
    <submittedName>
        <fullName evidence="2">Uncharacterized protein</fullName>
    </submittedName>
</protein>
<reference evidence="2" key="1">
    <citation type="journal article" date="2019" name="Environ. Microbiol.">
        <title>Fungal ecological strategies reflected in gene transcription - a case study of two litter decomposers.</title>
        <authorList>
            <person name="Barbi F."/>
            <person name="Kohler A."/>
            <person name="Barry K."/>
            <person name="Baskaran P."/>
            <person name="Daum C."/>
            <person name="Fauchery L."/>
            <person name="Ihrmark K."/>
            <person name="Kuo A."/>
            <person name="LaButti K."/>
            <person name="Lipzen A."/>
            <person name="Morin E."/>
            <person name="Grigoriev I.V."/>
            <person name="Henrissat B."/>
            <person name="Lindahl B."/>
            <person name="Martin F."/>
        </authorList>
    </citation>
    <scope>NUCLEOTIDE SEQUENCE</scope>
    <source>
        <strain evidence="2">JB14</strain>
    </source>
</reference>
<feature type="region of interest" description="Disordered" evidence="1">
    <location>
        <begin position="120"/>
        <end position="170"/>
    </location>
</feature>
<gene>
    <name evidence="2" type="ORF">BT96DRAFT_992742</name>
</gene>
<keyword evidence="3" id="KW-1185">Reference proteome</keyword>
<feature type="compositionally biased region" description="Polar residues" evidence="1">
    <location>
        <begin position="154"/>
        <end position="170"/>
    </location>
</feature>
<dbReference type="Proteomes" id="UP000799118">
    <property type="component" value="Unassembled WGS sequence"/>
</dbReference>
<name>A0A6A4HR95_9AGAR</name>
<evidence type="ECO:0000256" key="1">
    <source>
        <dbReference type="SAM" id="MobiDB-lite"/>
    </source>
</evidence>
<dbReference type="EMBL" id="ML769454">
    <property type="protein sequence ID" value="KAE9400626.1"/>
    <property type="molecule type" value="Genomic_DNA"/>
</dbReference>
<organism evidence="2 3">
    <name type="scientific">Gymnopus androsaceus JB14</name>
    <dbReference type="NCBI Taxonomy" id="1447944"/>
    <lineage>
        <taxon>Eukaryota</taxon>
        <taxon>Fungi</taxon>
        <taxon>Dikarya</taxon>
        <taxon>Basidiomycota</taxon>
        <taxon>Agaricomycotina</taxon>
        <taxon>Agaricomycetes</taxon>
        <taxon>Agaricomycetidae</taxon>
        <taxon>Agaricales</taxon>
        <taxon>Marasmiineae</taxon>
        <taxon>Omphalotaceae</taxon>
        <taxon>Gymnopus</taxon>
    </lineage>
</organism>
<dbReference type="AlphaFoldDB" id="A0A6A4HR95"/>